<keyword evidence="2" id="KW-1185">Reference proteome</keyword>
<dbReference type="EMBL" id="JARPUR010000004">
    <property type="protein sequence ID" value="KAK4877280.1"/>
    <property type="molecule type" value="Genomic_DNA"/>
</dbReference>
<dbReference type="AlphaFoldDB" id="A0AAN7Q2Q8"/>
<name>A0AAN7Q2Q8_9COLE</name>
<gene>
    <name evidence="1" type="ORF">RN001_009786</name>
</gene>
<accession>A0AAN7Q2Q8</accession>
<dbReference type="Proteomes" id="UP001353858">
    <property type="component" value="Unassembled WGS sequence"/>
</dbReference>
<evidence type="ECO:0000313" key="1">
    <source>
        <dbReference type="EMBL" id="KAK4877280.1"/>
    </source>
</evidence>
<dbReference type="PANTHER" id="PTHR33053">
    <property type="entry name" value="PROTEIN, PUTATIVE-RELATED"/>
    <property type="match status" value="1"/>
</dbReference>
<proteinExistence type="predicted"/>
<organism evidence="1 2">
    <name type="scientific">Aquatica leii</name>
    <dbReference type="NCBI Taxonomy" id="1421715"/>
    <lineage>
        <taxon>Eukaryota</taxon>
        <taxon>Metazoa</taxon>
        <taxon>Ecdysozoa</taxon>
        <taxon>Arthropoda</taxon>
        <taxon>Hexapoda</taxon>
        <taxon>Insecta</taxon>
        <taxon>Pterygota</taxon>
        <taxon>Neoptera</taxon>
        <taxon>Endopterygota</taxon>
        <taxon>Coleoptera</taxon>
        <taxon>Polyphaga</taxon>
        <taxon>Elateriformia</taxon>
        <taxon>Elateroidea</taxon>
        <taxon>Lampyridae</taxon>
        <taxon>Luciolinae</taxon>
        <taxon>Aquatica</taxon>
    </lineage>
</organism>
<dbReference type="PANTHER" id="PTHR33053:SF24">
    <property type="entry name" value="TRANSPOSASE DOMAIN-CONTAINING PROTEIN"/>
    <property type="match status" value="1"/>
</dbReference>
<reference evidence="2" key="1">
    <citation type="submission" date="2023-01" db="EMBL/GenBank/DDBJ databases">
        <title>Key to firefly adult light organ development and bioluminescence: homeobox transcription factors regulate luciferase expression and transportation to peroxisome.</title>
        <authorList>
            <person name="Fu X."/>
        </authorList>
    </citation>
    <scope>NUCLEOTIDE SEQUENCE [LARGE SCALE GENOMIC DNA]</scope>
</reference>
<comment type="caution">
    <text evidence="1">The sequence shown here is derived from an EMBL/GenBank/DDBJ whole genome shotgun (WGS) entry which is preliminary data.</text>
</comment>
<protein>
    <recommendedName>
        <fullName evidence="3">Transposase domain-containing protein</fullName>
    </recommendedName>
</protein>
<sequence length="405" mass="46851">MLYVNKLILLWKQLTDWATESYVRRSVVTHLLHILHPYHNQLPMDSRTLLKTPRRTTTRSLLNGEYCHFGLSNGLKLKLLSAPTVFLSKTIYVSFKIDGLPIFHKGHKLQLWPILALVKNFETEPFVVGYFLGEGKPDPLSEYLKYFLKELSHLLSNGIIIIDKLIEIKIHSFVCDALARAYLKSVKQHSGYASCDRCEDYGVYEGRIIFQNMSAKKRDNRSFRSQLDKEHYHGESPLLILPIDMISNFPIDYMHEVCLGVMKKLLKIWTGKPISQVKLRYTILKSISEKIVQLSRFIPFEFNRKGSPLTYLADWKATELRLFLLYTGPIILCSDNVDVAIYEHFMLFSCSLMILLSKRHIKCLGIGLARQLLNLFVKHNVHLLIHLADDAELYGPLDSVSLFFF</sequence>
<evidence type="ECO:0008006" key="3">
    <source>
        <dbReference type="Google" id="ProtNLM"/>
    </source>
</evidence>
<evidence type="ECO:0000313" key="2">
    <source>
        <dbReference type="Proteomes" id="UP001353858"/>
    </source>
</evidence>